<gene>
    <name evidence="3" type="ORF">ZT3D7_G3347</name>
</gene>
<evidence type="ECO:0000256" key="2">
    <source>
        <dbReference type="SAM" id="SignalP"/>
    </source>
</evidence>
<keyword evidence="2" id="KW-0732">Signal</keyword>
<evidence type="ECO:0000313" key="4">
    <source>
        <dbReference type="Proteomes" id="UP000215127"/>
    </source>
</evidence>
<organism evidence="3 4">
    <name type="scientific">Zymoseptoria tritici (strain ST99CH_3D7)</name>
    <dbReference type="NCBI Taxonomy" id="1276538"/>
    <lineage>
        <taxon>Eukaryota</taxon>
        <taxon>Fungi</taxon>
        <taxon>Dikarya</taxon>
        <taxon>Ascomycota</taxon>
        <taxon>Pezizomycotina</taxon>
        <taxon>Dothideomycetes</taxon>
        <taxon>Dothideomycetidae</taxon>
        <taxon>Mycosphaerellales</taxon>
        <taxon>Mycosphaerellaceae</taxon>
        <taxon>Zymoseptoria</taxon>
    </lineage>
</organism>
<name>A0A1X7RLA8_ZYMT9</name>
<reference evidence="3 4" key="1">
    <citation type="submission" date="2016-06" db="EMBL/GenBank/DDBJ databases">
        <authorList>
            <person name="Kjaerup R.B."/>
            <person name="Dalgaard T.S."/>
            <person name="Juul-Madsen H.R."/>
        </authorList>
    </citation>
    <scope>NUCLEOTIDE SEQUENCE [LARGE SCALE GENOMIC DNA]</scope>
</reference>
<sequence>MLPNLRRLFALLAAINTTTFATPTPTPTPPPQPLPTPEEAAGPKQTYEVVLQAYASPSCADNTWEPITNHFSDFCIPFPNSKSFRGKWAHKYCTLILFESEDCNGASQRPKYNDDCMDYECEV</sequence>
<evidence type="ECO:0000313" key="3">
    <source>
        <dbReference type="EMBL" id="SMQ48198.1"/>
    </source>
</evidence>
<feature type="compositionally biased region" description="Pro residues" evidence="1">
    <location>
        <begin position="24"/>
        <end position="36"/>
    </location>
</feature>
<dbReference type="Proteomes" id="UP000215127">
    <property type="component" value="Chromosome 2"/>
</dbReference>
<feature type="signal peptide" evidence="2">
    <location>
        <begin position="1"/>
        <end position="21"/>
    </location>
</feature>
<dbReference type="EMBL" id="LT853693">
    <property type="protein sequence ID" value="SMQ48198.1"/>
    <property type="molecule type" value="Genomic_DNA"/>
</dbReference>
<feature type="chain" id="PRO_5013231140" evidence="2">
    <location>
        <begin position="22"/>
        <end position="123"/>
    </location>
</feature>
<accession>A0A1X7RLA8</accession>
<dbReference type="AlphaFoldDB" id="A0A1X7RLA8"/>
<evidence type="ECO:0000256" key="1">
    <source>
        <dbReference type="SAM" id="MobiDB-lite"/>
    </source>
</evidence>
<proteinExistence type="predicted"/>
<protein>
    <submittedName>
        <fullName evidence="3">Uncharacterized protein</fullName>
    </submittedName>
</protein>
<feature type="region of interest" description="Disordered" evidence="1">
    <location>
        <begin position="20"/>
        <end position="42"/>
    </location>
</feature>
<keyword evidence="4" id="KW-1185">Reference proteome</keyword>